<dbReference type="AlphaFoldDB" id="Q9TXG2"/>
<proteinExistence type="evidence at protein level"/>
<accession>Q9TXG2</accession>
<name>Q9TXG2_TRYCO</name>
<protein>
    <submittedName>
        <fullName>Acidic major surface glycoprotein</fullName>
    </submittedName>
</protein>
<organism>
    <name type="scientific">Trypanosoma congolense</name>
    <dbReference type="NCBI Taxonomy" id="5692"/>
    <lineage>
        <taxon>Eukaryota</taxon>
        <taxon>Discoba</taxon>
        <taxon>Euglenozoa</taxon>
        <taxon>Kinetoplastea</taxon>
        <taxon>Metakinetoplastina</taxon>
        <taxon>Trypanosomatida</taxon>
        <taxon>Trypanosomatidae</taxon>
        <taxon>Trypanosoma</taxon>
        <taxon>Nannomonas</taxon>
    </lineage>
</organism>
<sequence>GDLARQLRALETASQSAVTAVVAFADEASEAKVSDAKKHAARLTAVSKDAVETT</sequence>
<reference key="1">
    <citation type="journal article" date="1993" name="Mol. Biochem. Parasitol.">
        <title>Identification and characterization of an acidic major surface glycoprotein from procyclic stage Trypanosoma congolense.</title>
        <authorList>
            <person name="Beecroft R.P."/>
            <person name="Roditi I."/>
            <person name="Pearson T.W."/>
        </authorList>
    </citation>
    <scope>PROTEIN SEQUENCE</scope>
</reference>
<keyword id="KW-0903">Direct protein sequencing</keyword>